<sequence length="172" mass="19459">MSLLLSIYCVLWFACGVQQSCSLSQWQPDAFRSPAELAHSKGYPVEEHVTVTEDGYVLSLQRVPRGFLLADAGYDVWLGNYRGTPFSRGHLEFSDRDSRYWDFGLGIWPRLEERRAVVEGRHSSLLERTLVVTREDLLLVQQVRQSRFCLQETGSSSPCPDSSLQSRGGTLS</sequence>
<name>A0ACB8C2L3_DERSI</name>
<evidence type="ECO:0000313" key="1">
    <source>
        <dbReference type="EMBL" id="KAH7933072.1"/>
    </source>
</evidence>
<evidence type="ECO:0000313" key="2">
    <source>
        <dbReference type="Proteomes" id="UP000821865"/>
    </source>
</evidence>
<comment type="caution">
    <text evidence="1">The sequence shown here is derived from an EMBL/GenBank/DDBJ whole genome shotgun (WGS) entry which is preliminary data.</text>
</comment>
<gene>
    <name evidence="1" type="ORF">HPB49_007832</name>
</gene>
<accession>A0ACB8C2L3</accession>
<dbReference type="Proteomes" id="UP000821865">
    <property type="component" value="Chromosome 9"/>
</dbReference>
<protein>
    <submittedName>
        <fullName evidence="1">Uncharacterized protein</fullName>
    </submittedName>
</protein>
<proteinExistence type="predicted"/>
<organism evidence="1 2">
    <name type="scientific">Dermacentor silvarum</name>
    <name type="common">Tick</name>
    <dbReference type="NCBI Taxonomy" id="543639"/>
    <lineage>
        <taxon>Eukaryota</taxon>
        <taxon>Metazoa</taxon>
        <taxon>Ecdysozoa</taxon>
        <taxon>Arthropoda</taxon>
        <taxon>Chelicerata</taxon>
        <taxon>Arachnida</taxon>
        <taxon>Acari</taxon>
        <taxon>Parasitiformes</taxon>
        <taxon>Ixodida</taxon>
        <taxon>Ixodoidea</taxon>
        <taxon>Ixodidae</taxon>
        <taxon>Rhipicephalinae</taxon>
        <taxon>Dermacentor</taxon>
    </lineage>
</organism>
<dbReference type="EMBL" id="CM023478">
    <property type="protein sequence ID" value="KAH7933072.1"/>
    <property type="molecule type" value="Genomic_DNA"/>
</dbReference>
<keyword evidence="2" id="KW-1185">Reference proteome</keyword>
<reference evidence="1" key="1">
    <citation type="submission" date="2020-05" db="EMBL/GenBank/DDBJ databases">
        <title>Large-scale comparative analyses of tick genomes elucidate their genetic diversity and vector capacities.</title>
        <authorList>
            <person name="Jia N."/>
            <person name="Wang J."/>
            <person name="Shi W."/>
            <person name="Du L."/>
            <person name="Sun Y."/>
            <person name="Zhan W."/>
            <person name="Jiang J."/>
            <person name="Wang Q."/>
            <person name="Zhang B."/>
            <person name="Ji P."/>
            <person name="Sakyi L.B."/>
            <person name="Cui X."/>
            <person name="Yuan T."/>
            <person name="Jiang B."/>
            <person name="Yang W."/>
            <person name="Lam T.T.-Y."/>
            <person name="Chang Q."/>
            <person name="Ding S."/>
            <person name="Wang X."/>
            <person name="Zhu J."/>
            <person name="Ruan X."/>
            <person name="Zhao L."/>
            <person name="Wei J."/>
            <person name="Que T."/>
            <person name="Du C."/>
            <person name="Cheng J."/>
            <person name="Dai P."/>
            <person name="Han X."/>
            <person name="Huang E."/>
            <person name="Gao Y."/>
            <person name="Liu J."/>
            <person name="Shao H."/>
            <person name="Ye R."/>
            <person name="Li L."/>
            <person name="Wei W."/>
            <person name="Wang X."/>
            <person name="Wang C."/>
            <person name="Yang T."/>
            <person name="Huo Q."/>
            <person name="Li W."/>
            <person name="Guo W."/>
            <person name="Chen H."/>
            <person name="Zhou L."/>
            <person name="Ni X."/>
            <person name="Tian J."/>
            <person name="Zhou Y."/>
            <person name="Sheng Y."/>
            <person name="Liu T."/>
            <person name="Pan Y."/>
            <person name="Xia L."/>
            <person name="Li J."/>
            <person name="Zhao F."/>
            <person name="Cao W."/>
        </authorList>
    </citation>
    <scope>NUCLEOTIDE SEQUENCE</scope>
    <source>
        <strain evidence="1">Dsil-2018</strain>
    </source>
</reference>